<evidence type="ECO:0000313" key="1">
    <source>
        <dbReference type="EMBL" id="CAK9265458.1"/>
    </source>
</evidence>
<organism evidence="1 2">
    <name type="scientific">Sphagnum jensenii</name>
    <dbReference type="NCBI Taxonomy" id="128206"/>
    <lineage>
        <taxon>Eukaryota</taxon>
        <taxon>Viridiplantae</taxon>
        <taxon>Streptophyta</taxon>
        <taxon>Embryophyta</taxon>
        <taxon>Bryophyta</taxon>
        <taxon>Sphagnophytina</taxon>
        <taxon>Sphagnopsida</taxon>
        <taxon>Sphagnales</taxon>
        <taxon>Sphagnaceae</taxon>
        <taxon>Sphagnum</taxon>
    </lineage>
</organism>
<accession>A0ABP0WF09</accession>
<dbReference type="EMBL" id="OZ020112">
    <property type="protein sequence ID" value="CAK9265458.1"/>
    <property type="molecule type" value="Genomic_DNA"/>
</dbReference>
<dbReference type="Proteomes" id="UP001497444">
    <property type="component" value="Chromosome 17"/>
</dbReference>
<gene>
    <name evidence="1" type="ORF">CSSPJE1EN1_LOCUS10936</name>
</gene>
<evidence type="ECO:0000313" key="2">
    <source>
        <dbReference type="Proteomes" id="UP001497444"/>
    </source>
</evidence>
<dbReference type="PANTHER" id="PTHR31439:SF4">
    <property type="entry name" value="NEURONAL PAS DOMAIN PROTEIN"/>
    <property type="match status" value="1"/>
</dbReference>
<keyword evidence="2" id="KW-1185">Reference proteome</keyword>
<sequence length="638" mass="70634">MKGAILDIGVTRGHVVGEVGDRALVQVSTLDVETAVVSQGGASDDEYDSDSHELIADQQLSLDDDQLQRHFKVEAMLMHNERGCVDCKVPMHLTRSKAAGTQADSSIINDLKEEWEDVVLLLKAMPDCIDLEVSFVNPSYHKELCFWRSRACGGKRSSTVNTTEIPSSYHWGQEAIKRFSGLFFAILCSAWLSNMPNLVKLVVGLRPWLVCPRLADQGVLVSTLMTCDTMPQVVKLLLEFNPSLLDCISDHHQSMELFPAAAMPAGNNIHNLYNPSSLLNQDLHNLAPLILMGQEYKPSIILHWKRSALNAAVGKPQLSPAIPNMPRSLQDVQRCYSDSVSIHHMLQDLESHWKFNASISGLRSPWSKILPNQLWQTIKLEILMEPKVLPNRDLALRISNLKFHNNGYNRNTSSSEFGFFLSYVAVSVTPEVAAEDCSVKFGLESPNPVYDFSVAKAVGTNAGVSGKGLVYMGCNFTRATSVTTKSVTAWNHAQTLGTDSFYDFKSGTFSWTLKNLGGIPFNYQNPNSFPRSISGSVFHTGSSCNPSATAAASLPFNDDGSVIFTDRMYPDTITWLLTPKLKGTIIVWRVSVEVCVTMLNNSSWSSRKRGQTLKFCFPSHMQKELNVSSSDLQQPFSP</sequence>
<dbReference type="PANTHER" id="PTHR31439">
    <property type="entry name" value="EXPRESSED PROTEIN"/>
    <property type="match status" value="1"/>
</dbReference>
<protein>
    <submittedName>
        <fullName evidence="1">Uncharacterized protein</fullName>
    </submittedName>
</protein>
<name>A0ABP0WF09_9BRYO</name>
<proteinExistence type="predicted"/>
<reference evidence="1" key="1">
    <citation type="submission" date="2024-02" db="EMBL/GenBank/DDBJ databases">
        <authorList>
            <consortium name="ELIXIR-Norway"/>
            <consortium name="Elixir Norway"/>
        </authorList>
    </citation>
    <scope>NUCLEOTIDE SEQUENCE</scope>
</reference>